<protein>
    <submittedName>
        <fullName evidence="1">TIGR02646 family protein</fullName>
    </submittedName>
</protein>
<evidence type="ECO:0000313" key="1">
    <source>
        <dbReference type="EMBL" id="MBK7674924.1"/>
    </source>
</evidence>
<dbReference type="AlphaFoldDB" id="A0A935PX24"/>
<proteinExistence type="predicted"/>
<sequence>MRTIQRNVAPDCLAEQPKNQDWSTFMGTPCHVTVDADLRREQQGLCCYCESEVADNEGHIEHMEPRGRDQSRIYDYTNMAISCDGGTVEHCGRYKDDSKKNPRHSWDAALFSAPHNPVTASLFSYLLTGRIVPATADSATANYLIGYLGLDCPRLNERRKQHARDLIDTLGDQPDPGLVDWLRQDYLQTDQNGRLKQYHSLSKAILEP</sequence>
<name>A0A935PX24_9PROT</name>
<dbReference type="InterPro" id="IPR013467">
    <property type="entry name" value="HNH78-like"/>
</dbReference>
<dbReference type="NCBIfam" id="TIGR02646">
    <property type="entry name" value="retron system putative HNH endonuclease"/>
    <property type="match status" value="1"/>
</dbReference>
<accession>A0A935PX24</accession>
<dbReference type="Gene3D" id="1.10.30.50">
    <property type="match status" value="1"/>
</dbReference>
<gene>
    <name evidence="1" type="ORF">IPJ27_09260</name>
</gene>
<reference evidence="1 2" key="1">
    <citation type="submission" date="2020-10" db="EMBL/GenBank/DDBJ databases">
        <title>Connecting structure to function with the recovery of over 1000 high-quality activated sludge metagenome-assembled genomes encoding full-length rRNA genes using long-read sequencing.</title>
        <authorList>
            <person name="Singleton C.M."/>
            <person name="Petriglieri F."/>
            <person name="Kristensen J.M."/>
            <person name="Kirkegaard R.H."/>
            <person name="Michaelsen T.Y."/>
            <person name="Andersen M.H."/>
            <person name="Karst S.M."/>
            <person name="Dueholm M.S."/>
            <person name="Nielsen P.H."/>
            <person name="Albertsen M."/>
        </authorList>
    </citation>
    <scope>NUCLEOTIDE SEQUENCE [LARGE SCALE GENOMIC DNA]</scope>
    <source>
        <strain evidence="1">EsbW_18-Q3-R4-48_BATAC.285</strain>
    </source>
</reference>
<organism evidence="1 2">
    <name type="scientific">Candidatus Accumulibacter proximus</name>
    <dbReference type="NCBI Taxonomy" id="2954385"/>
    <lineage>
        <taxon>Bacteria</taxon>
        <taxon>Pseudomonadati</taxon>
        <taxon>Pseudomonadota</taxon>
        <taxon>Betaproteobacteria</taxon>
        <taxon>Candidatus Accumulibacter</taxon>
    </lineage>
</organism>
<dbReference type="EMBL" id="JADJMH010000006">
    <property type="protein sequence ID" value="MBK7674924.1"/>
    <property type="molecule type" value="Genomic_DNA"/>
</dbReference>
<dbReference type="Proteomes" id="UP000697998">
    <property type="component" value="Unassembled WGS sequence"/>
</dbReference>
<evidence type="ECO:0000313" key="2">
    <source>
        <dbReference type="Proteomes" id="UP000697998"/>
    </source>
</evidence>
<comment type="caution">
    <text evidence="1">The sequence shown here is derived from an EMBL/GenBank/DDBJ whole genome shotgun (WGS) entry which is preliminary data.</text>
</comment>